<feature type="active site" description="Proton donor" evidence="2">
    <location>
        <position position="465"/>
    </location>
</feature>
<evidence type="ECO:0000259" key="7">
    <source>
        <dbReference type="PROSITE" id="PS00624"/>
    </source>
</evidence>
<dbReference type="InterPro" id="IPR012132">
    <property type="entry name" value="GMC_OxRdtase"/>
</dbReference>
<evidence type="ECO:0000313" key="9">
    <source>
        <dbReference type="Proteomes" id="UP000800036"/>
    </source>
</evidence>
<dbReference type="InterPro" id="IPR007867">
    <property type="entry name" value="GMC_OxRtase_C"/>
</dbReference>
<dbReference type="PANTHER" id="PTHR11552:SF123">
    <property type="entry name" value="GMC OXIDOREDUCTASE (AFU_ORTHOLOGUE AFUA_2G01770)-RELATED"/>
    <property type="match status" value="1"/>
</dbReference>
<comment type="similarity">
    <text evidence="1 4">Belongs to the GMC oxidoreductase family.</text>
</comment>
<dbReference type="PROSITE" id="PS00624">
    <property type="entry name" value="GMC_OXRED_2"/>
    <property type="match status" value="1"/>
</dbReference>
<evidence type="ECO:0000256" key="4">
    <source>
        <dbReference type="RuleBase" id="RU003968"/>
    </source>
</evidence>
<keyword evidence="4" id="KW-0285">Flavoprotein</keyword>
<feature type="binding site" evidence="3">
    <location>
        <position position="208"/>
    </location>
    <ligand>
        <name>FAD</name>
        <dbReference type="ChEBI" id="CHEBI:57692"/>
    </ligand>
</feature>
<dbReference type="PANTHER" id="PTHR11552">
    <property type="entry name" value="GLUCOSE-METHANOL-CHOLINE GMC OXIDOREDUCTASE"/>
    <property type="match status" value="1"/>
</dbReference>
<evidence type="ECO:0000259" key="6">
    <source>
        <dbReference type="PROSITE" id="PS00623"/>
    </source>
</evidence>
<dbReference type="GO" id="GO:0050660">
    <property type="term" value="F:flavin adenine dinucleotide binding"/>
    <property type="evidence" value="ECO:0007669"/>
    <property type="project" value="InterPro"/>
</dbReference>
<dbReference type="Gene3D" id="3.30.560.10">
    <property type="entry name" value="Glucose Oxidase, domain 3"/>
    <property type="match status" value="1"/>
</dbReference>
<dbReference type="InterPro" id="IPR000172">
    <property type="entry name" value="GMC_OxRdtase_N"/>
</dbReference>
<feature type="active site" description="Proton acceptor" evidence="2">
    <location>
        <position position="503"/>
    </location>
</feature>
<dbReference type="SUPFAM" id="SSF54373">
    <property type="entry name" value="FAD-linked reductases, C-terminal domain"/>
    <property type="match status" value="1"/>
</dbReference>
<protein>
    <submittedName>
        <fullName evidence="8">Choline dehydrogenase</fullName>
    </submittedName>
</protein>
<dbReference type="AlphaFoldDB" id="A0A6A5V158"/>
<dbReference type="EMBL" id="ML976704">
    <property type="protein sequence ID" value="KAF1969959.1"/>
    <property type="molecule type" value="Genomic_DNA"/>
</dbReference>
<dbReference type="InterPro" id="IPR036188">
    <property type="entry name" value="FAD/NAD-bd_sf"/>
</dbReference>
<evidence type="ECO:0000256" key="2">
    <source>
        <dbReference type="PIRSR" id="PIRSR000137-1"/>
    </source>
</evidence>
<dbReference type="PROSITE" id="PS00623">
    <property type="entry name" value="GMC_OXRED_1"/>
    <property type="match status" value="1"/>
</dbReference>
<name>A0A6A5V158_9PLEO</name>
<evidence type="ECO:0000256" key="5">
    <source>
        <dbReference type="SAM" id="MobiDB-lite"/>
    </source>
</evidence>
<feature type="domain" description="Glucose-methanol-choline oxidoreductase N-terminal" evidence="6">
    <location>
        <begin position="84"/>
        <end position="107"/>
    </location>
</feature>
<evidence type="ECO:0000256" key="1">
    <source>
        <dbReference type="ARBA" id="ARBA00010790"/>
    </source>
</evidence>
<dbReference type="PIRSF" id="PIRSF000137">
    <property type="entry name" value="Alcohol_oxidase"/>
    <property type="match status" value="1"/>
</dbReference>
<gene>
    <name evidence="8" type="ORF">BU23DRAFT_218787</name>
</gene>
<proteinExistence type="inferred from homology"/>
<comment type="cofactor">
    <cofactor evidence="3">
        <name>FAD</name>
        <dbReference type="ChEBI" id="CHEBI:57692"/>
    </cofactor>
</comment>
<evidence type="ECO:0000256" key="3">
    <source>
        <dbReference type="PIRSR" id="PIRSR000137-2"/>
    </source>
</evidence>
<dbReference type="OrthoDB" id="269227at2759"/>
<feature type="binding site" evidence="3">
    <location>
        <begin position="504"/>
        <end position="505"/>
    </location>
    <ligand>
        <name>FAD</name>
        <dbReference type="ChEBI" id="CHEBI:57692"/>
    </ligand>
</feature>
<dbReference type="Proteomes" id="UP000800036">
    <property type="component" value="Unassembled WGS sequence"/>
</dbReference>
<keyword evidence="9" id="KW-1185">Reference proteome</keyword>
<sequence length="521" mass="55766">MESTTADFIIVGGGLTGCVIASRLAQAASSPSVILIEVCPDPTGEPGTDTVLAGLGLLGGKLDYAYQSEPAAQTTRRVHTLPAGRTLGGGSILNYGGWLVADSKDYDAWGKAVGDERWSYAGIKPWLDKTEKHFDVTSISDDPERTYPLRDPVANAWKELGVVSADGSNGSMTGLSELKENLRRDGVRQPSYAAYPLKDVHLFTDTSVKRVTFSEKKAAGVELSDGRTLQANKEVILCAGAYRSPQLLMLSGIGPKETLSAHGIPIIHDSPEVGRNLFDHFAVYMAFRLRDPAKNLALGSPGWTKPSLFKGLPYDWVVSERLPQEVSEKHTKDAALTERNLFEVLTVYVPPGIPGIPIDGTHIATSTMLLLPTSRGTVSIKSASPDTRPSIQPNYLATDFDRDTILYATRRTLKAMLGTETMKQYIASETPPSGPSLDGLDPLTPGASDEAIMERVERSGMQHHHSGGTAAMGKVVDTEGKVLGVEGLRIADASVLPCPLGGHPQASLYAMAEQLASFIVA</sequence>
<dbReference type="Pfam" id="PF00732">
    <property type="entry name" value="GMC_oxred_N"/>
    <property type="match status" value="1"/>
</dbReference>
<feature type="region of interest" description="Disordered" evidence="5">
    <location>
        <begin position="427"/>
        <end position="447"/>
    </location>
</feature>
<reference evidence="8" key="1">
    <citation type="journal article" date="2020" name="Stud. Mycol.">
        <title>101 Dothideomycetes genomes: a test case for predicting lifestyles and emergence of pathogens.</title>
        <authorList>
            <person name="Haridas S."/>
            <person name="Albert R."/>
            <person name="Binder M."/>
            <person name="Bloem J."/>
            <person name="Labutti K."/>
            <person name="Salamov A."/>
            <person name="Andreopoulos B."/>
            <person name="Baker S."/>
            <person name="Barry K."/>
            <person name="Bills G."/>
            <person name="Bluhm B."/>
            <person name="Cannon C."/>
            <person name="Castanera R."/>
            <person name="Culley D."/>
            <person name="Daum C."/>
            <person name="Ezra D."/>
            <person name="Gonzalez J."/>
            <person name="Henrissat B."/>
            <person name="Kuo A."/>
            <person name="Liang C."/>
            <person name="Lipzen A."/>
            <person name="Lutzoni F."/>
            <person name="Magnuson J."/>
            <person name="Mondo S."/>
            <person name="Nolan M."/>
            <person name="Ohm R."/>
            <person name="Pangilinan J."/>
            <person name="Park H.-J."/>
            <person name="Ramirez L."/>
            <person name="Alfaro M."/>
            <person name="Sun H."/>
            <person name="Tritt A."/>
            <person name="Yoshinaga Y."/>
            <person name="Zwiers L.-H."/>
            <person name="Turgeon B."/>
            <person name="Goodwin S."/>
            <person name="Spatafora J."/>
            <person name="Crous P."/>
            <person name="Grigoriev I."/>
        </authorList>
    </citation>
    <scope>NUCLEOTIDE SEQUENCE</scope>
    <source>
        <strain evidence="8">CBS 107.79</strain>
    </source>
</reference>
<accession>A0A6A5V158</accession>
<dbReference type="SUPFAM" id="SSF51905">
    <property type="entry name" value="FAD/NAD(P)-binding domain"/>
    <property type="match status" value="1"/>
</dbReference>
<organism evidence="8 9">
    <name type="scientific">Bimuria novae-zelandiae CBS 107.79</name>
    <dbReference type="NCBI Taxonomy" id="1447943"/>
    <lineage>
        <taxon>Eukaryota</taxon>
        <taxon>Fungi</taxon>
        <taxon>Dikarya</taxon>
        <taxon>Ascomycota</taxon>
        <taxon>Pezizomycotina</taxon>
        <taxon>Dothideomycetes</taxon>
        <taxon>Pleosporomycetidae</taxon>
        <taxon>Pleosporales</taxon>
        <taxon>Massarineae</taxon>
        <taxon>Didymosphaeriaceae</taxon>
        <taxon>Bimuria</taxon>
    </lineage>
</organism>
<keyword evidence="3 4" id="KW-0274">FAD</keyword>
<dbReference type="Pfam" id="PF05199">
    <property type="entry name" value="GMC_oxred_C"/>
    <property type="match status" value="1"/>
</dbReference>
<evidence type="ECO:0000313" key="8">
    <source>
        <dbReference type="EMBL" id="KAF1969959.1"/>
    </source>
</evidence>
<feature type="domain" description="Glucose-methanol-choline oxidoreductase N-terminal" evidence="7">
    <location>
        <begin position="240"/>
        <end position="254"/>
    </location>
</feature>
<dbReference type="Gene3D" id="3.50.50.60">
    <property type="entry name" value="FAD/NAD(P)-binding domain"/>
    <property type="match status" value="1"/>
</dbReference>
<dbReference type="GO" id="GO:0016614">
    <property type="term" value="F:oxidoreductase activity, acting on CH-OH group of donors"/>
    <property type="evidence" value="ECO:0007669"/>
    <property type="project" value="InterPro"/>
</dbReference>